<dbReference type="EMBL" id="JAUJFI010000136">
    <property type="protein sequence ID" value="MDQ2105343.1"/>
    <property type="molecule type" value="Genomic_DNA"/>
</dbReference>
<organism evidence="3 4">
    <name type="scientific">Azospirillum isscasi</name>
    <dbReference type="NCBI Taxonomy" id="3053926"/>
    <lineage>
        <taxon>Bacteria</taxon>
        <taxon>Pseudomonadati</taxon>
        <taxon>Pseudomonadota</taxon>
        <taxon>Alphaproteobacteria</taxon>
        <taxon>Rhodospirillales</taxon>
        <taxon>Azospirillaceae</taxon>
        <taxon>Azospirillum</taxon>
    </lineage>
</organism>
<dbReference type="GO" id="GO:0008761">
    <property type="term" value="F:UDP-N-acetylglucosamine 2-epimerase activity"/>
    <property type="evidence" value="ECO:0007669"/>
    <property type="project" value="UniProtKB-EC"/>
</dbReference>
<keyword evidence="1 3" id="KW-0413">Isomerase</keyword>
<comment type="caution">
    <text evidence="3">The sequence shown here is derived from an EMBL/GenBank/DDBJ whole genome shotgun (WGS) entry which is preliminary data.</text>
</comment>
<evidence type="ECO:0000313" key="3">
    <source>
        <dbReference type="EMBL" id="MDQ2105343.1"/>
    </source>
</evidence>
<dbReference type="InterPro" id="IPR029767">
    <property type="entry name" value="WecB-like"/>
</dbReference>
<keyword evidence="4" id="KW-1185">Reference proteome</keyword>
<dbReference type="Gene3D" id="3.40.50.2000">
    <property type="entry name" value="Glycogen Phosphorylase B"/>
    <property type="match status" value="2"/>
</dbReference>
<dbReference type="NCBIfam" id="TIGR00236">
    <property type="entry name" value="wecB"/>
    <property type="match status" value="1"/>
</dbReference>
<accession>A0ABU0WM93</accession>
<comment type="similarity">
    <text evidence="1">Belongs to the UDP-N-acetylglucosamine 2-epimerase family.</text>
</comment>
<dbReference type="SUPFAM" id="SSF53756">
    <property type="entry name" value="UDP-Glycosyltransferase/glycogen phosphorylase"/>
    <property type="match status" value="1"/>
</dbReference>
<feature type="domain" description="UDP-N-acetylglucosamine 2-epimerase" evidence="2">
    <location>
        <begin position="29"/>
        <end position="356"/>
    </location>
</feature>
<protein>
    <submittedName>
        <fullName evidence="3">UDP-N-acetylglucosamine 2-epimerase (Non-hydrolyzing)</fullName>
        <ecNumber evidence="3">5.1.3.14</ecNumber>
    </submittedName>
</protein>
<dbReference type="PANTHER" id="PTHR43174">
    <property type="entry name" value="UDP-N-ACETYLGLUCOSAMINE 2-EPIMERASE"/>
    <property type="match status" value="1"/>
</dbReference>
<proteinExistence type="inferred from homology"/>
<dbReference type="InterPro" id="IPR003331">
    <property type="entry name" value="UDP_GlcNAc_Epimerase_2_dom"/>
</dbReference>
<dbReference type="RefSeq" id="WP_306709809.1">
    <property type="nucleotide sequence ID" value="NZ_JAUJFI010000136.1"/>
</dbReference>
<dbReference type="Proteomes" id="UP001227317">
    <property type="component" value="Unassembled WGS sequence"/>
</dbReference>
<name>A0ABU0WM93_9PROT</name>
<dbReference type="EC" id="5.1.3.14" evidence="3"/>
<evidence type="ECO:0000313" key="4">
    <source>
        <dbReference type="Proteomes" id="UP001227317"/>
    </source>
</evidence>
<evidence type="ECO:0000259" key="2">
    <source>
        <dbReference type="Pfam" id="PF02350"/>
    </source>
</evidence>
<dbReference type="CDD" id="cd03786">
    <property type="entry name" value="GTB_UDP-GlcNAc_2-Epimerase"/>
    <property type="match status" value="1"/>
</dbReference>
<evidence type="ECO:0000256" key="1">
    <source>
        <dbReference type="RuleBase" id="RU003513"/>
    </source>
</evidence>
<reference evidence="3 4" key="1">
    <citation type="submission" date="2023-06" db="EMBL/GenBank/DDBJ databases">
        <title>Azospirillum isscasensis sp.nov, a bacterium isolated from rhizosphere soil of rice.</title>
        <authorList>
            <person name="Wang H."/>
        </authorList>
    </citation>
    <scope>NUCLEOTIDE SEQUENCE [LARGE SCALE GENOMIC DNA]</scope>
    <source>
        <strain evidence="3 4">C340-1</strain>
    </source>
</reference>
<dbReference type="PANTHER" id="PTHR43174:SF1">
    <property type="entry name" value="UDP-N-ACETYLGLUCOSAMINE 2-EPIMERASE"/>
    <property type="match status" value="1"/>
</dbReference>
<dbReference type="Pfam" id="PF02350">
    <property type="entry name" value="Epimerase_2"/>
    <property type="match status" value="1"/>
</dbReference>
<sequence>MKLLTVVGARPQFIKAAAMTRVLRVAGDAFQNVMVHTGQHYDDSMSAVFFRELGIPEPDINLGIADLGHGAMTGRMLERLEECFMRVRPDRVLVYGDTNSTLAAALAAVKLAIPVGHVEAGLRSGNMRMPEEINRILTDRVSTWLFCPNGAAADTLRREGIVDGVHVVGDILYDVVLHERARVLKEVPLNRWEVENRRYLLASVHRQENTDSEPRLESILSALRVLARDMPVVLPLHPRTHRILEERNALSLLDGLRVTGPLSYLEVHRLMMSARAVLTDSGGMQKEAFYHRVPCLTLRDETEWSETLELGWNRLCGADHERILAAWAHIDSLPRIDGAQPYGDGEAAVRILDLLKAAP</sequence>
<gene>
    <name evidence="3" type="primary">wecB</name>
    <name evidence="3" type="ORF">QSG27_21775</name>
</gene>